<evidence type="ECO:0000313" key="2">
    <source>
        <dbReference type="EMBL" id="SMC62036.1"/>
    </source>
</evidence>
<evidence type="ECO:0000313" key="3">
    <source>
        <dbReference type="Proteomes" id="UP000192708"/>
    </source>
</evidence>
<protein>
    <submittedName>
        <fullName evidence="2">RES domain-containing protein</fullName>
    </submittedName>
</protein>
<dbReference type="Proteomes" id="UP000192708">
    <property type="component" value="Unassembled WGS sequence"/>
</dbReference>
<organism evidence="2 3">
    <name type="scientific">Polynucleobacter kasalickyi</name>
    <dbReference type="NCBI Taxonomy" id="1938817"/>
    <lineage>
        <taxon>Bacteria</taxon>
        <taxon>Pseudomonadati</taxon>
        <taxon>Pseudomonadota</taxon>
        <taxon>Betaproteobacteria</taxon>
        <taxon>Burkholderiales</taxon>
        <taxon>Burkholderiaceae</taxon>
        <taxon>Polynucleobacter</taxon>
    </lineage>
</organism>
<feature type="domain" description="RES" evidence="1">
    <location>
        <begin position="108"/>
        <end position="284"/>
    </location>
</feature>
<sequence length="330" mass="36900">MAGQKPIISPKVKRASKIKKPPIKDMGKEVADLLEQGSLTNLQKAKQLSQDYLKHQWDFYSELAFQRNTIAEELIDSISESCIEDYQFESWQRALTWKYTNHPLCTIGSLKQYGGRFNIGENISPSSALKTFSAFYIAEDQPTARAEAFGSPRVGSSLTPEEISLTNKRSYACISISGSLDKVFDLTKKSSLTKFVRLISKFKIPKPIYESATRLNLPTPTLINSSTLLMESLLASDWRKEPAQADIPANGQIFGQMAHKAGVDGILFKSSKTRKLCLAIYPSNFANGNSYIQLDDEPPEKWIVKKIDSGNFKLCEKNADEIQLKGTLNL</sequence>
<proteinExistence type="predicted"/>
<dbReference type="AlphaFoldDB" id="A0A1W2AMX3"/>
<gene>
    <name evidence="2" type="ORF">SAMN06296008_10991</name>
</gene>
<evidence type="ECO:0000259" key="1">
    <source>
        <dbReference type="Pfam" id="PF08808"/>
    </source>
</evidence>
<dbReference type="Pfam" id="PF08808">
    <property type="entry name" value="RES"/>
    <property type="match status" value="1"/>
</dbReference>
<dbReference type="RefSeq" id="WP_084283879.1">
    <property type="nucleotide sequence ID" value="NZ_FWXJ01000009.1"/>
</dbReference>
<dbReference type="EMBL" id="FWXJ01000009">
    <property type="protein sequence ID" value="SMC62036.1"/>
    <property type="molecule type" value="Genomic_DNA"/>
</dbReference>
<reference evidence="2 3" key="1">
    <citation type="submission" date="2017-04" db="EMBL/GenBank/DDBJ databases">
        <authorList>
            <person name="Afonso C.L."/>
            <person name="Miller P.J."/>
            <person name="Scott M.A."/>
            <person name="Spackman E."/>
            <person name="Goraichik I."/>
            <person name="Dimitrov K.M."/>
            <person name="Suarez D.L."/>
            <person name="Swayne D.E."/>
        </authorList>
    </citation>
    <scope>NUCLEOTIDE SEQUENCE [LARGE SCALE GENOMIC DNA]</scope>
    <source>
        <strain evidence="2 3">VK13</strain>
    </source>
</reference>
<accession>A0A1W2AMX3</accession>
<keyword evidence="3" id="KW-1185">Reference proteome</keyword>
<dbReference type="InterPro" id="IPR014914">
    <property type="entry name" value="RES_dom"/>
</dbReference>
<dbReference type="STRING" id="1938817.SAMN06296008_10991"/>
<name>A0A1W2AMX3_9BURK</name>